<proteinExistence type="predicted"/>
<gene>
    <name evidence="2" type="ORF">C9374_010574</name>
</gene>
<sequence>MKRFLSVTTRSLRYHNNNNCVKYFSTSVLNQVEKKNIDNTENQDMNAMNAENQDKNQERVNIFSKQSEKDMKTNIPESEFPIESPVERDEIHVEKLNQNTINQLKTEHGGEKSAPGVQKGREGSEELHSNP</sequence>
<keyword evidence="3" id="KW-1185">Reference proteome</keyword>
<comment type="caution">
    <text evidence="2">The sequence shown here is derived from an EMBL/GenBank/DDBJ whole genome shotgun (WGS) entry which is preliminary data.</text>
</comment>
<protein>
    <submittedName>
        <fullName evidence="2">Uncharacterized protein</fullName>
    </submittedName>
</protein>
<feature type="compositionally biased region" description="Polar residues" evidence="1">
    <location>
        <begin position="39"/>
        <end position="51"/>
    </location>
</feature>
<reference evidence="2 3" key="1">
    <citation type="journal article" date="2018" name="BMC Genomics">
        <title>The genome of Naegleria lovaniensis, the basis for a comparative approach to unravel pathogenicity factors of the human pathogenic amoeba N. fowleri.</title>
        <authorList>
            <person name="Liechti N."/>
            <person name="Schurch N."/>
            <person name="Bruggmann R."/>
            <person name="Wittwer M."/>
        </authorList>
    </citation>
    <scope>NUCLEOTIDE SEQUENCE [LARGE SCALE GENOMIC DNA]</scope>
    <source>
        <strain evidence="2 3">ATCC 30569</strain>
    </source>
</reference>
<evidence type="ECO:0000313" key="3">
    <source>
        <dbReference type="Proteomes" id="UP000816034"/>
    </source>
</evidence>
<accession>A0AA88KDB2</accession>
<dbReference type="Proteomes" id="UP000816034">
    <property type="component" value="Unassembled WGS sequence"/>
</dbReference>
<organism evidence="2 3">
    <name type="scientific">Naegleria lovaniensis</name>
    <name type="common">Amoeba</name>
    <dbReference type="NCBI Taxonomy" id="51637"/>
    <lineage>
        <taxon>Eukaryota</taxon>
        <taxon>Discoba</taxon>
        <taxon>Heterolobosea</taxon>
        <taxon>Tetramitia</taxon>
        <taxon>Eutetramitia</taxon>
        <taxon>Vahlkampfiidae</taxon>
        <taxon>Naegleria</taxon>
    </lineage>
</organism>
<dbReference type="RefSeq" id="XP_044543729.1">
    <property type="nucleotide sequence ID" value="XM_044686133.1"/>
</dbReference>
<evidence type="ECO:0000256" key="1">
    <source>
        <dbReference type="SAM" id="MobiDB-lite"/>
    </source>
</evidence>
<feature type="compositionally biased region" description="Basic and acidic residues" evidence="1">
    <location>
        <begin position="85"/>
        <end position="95"/>
    </location>
</feature>
<feature type="region of interest" description="Disordered" evidence="1">
    <location>
        <begin position="39"/>
        <end position="131"/>
    </location>
</feature>
<dbReference type="EMBL" id="PYSW02000044">
    <property type="protein sequence ID" value="KAG2374555.1"/>
    <property type="molecule type" value="Genomic_DNA"/>
</dbReference>
<name>A0AA88KDB2_NAELO</name>
<dbReference type="AlphaFoldDB" id="A0AA88KDB2"/>
<dbReference type="GeneID" id="68103028"/>
<feature type="compositionally biased region" description="Basic and acidic residues" evidence="1">
    <location>
        <begin position="119"/>
        <end position="131"/>
    </location>
</feature>
<evidence type="ECO:0000313" key="2">
    <source>
        <dbReference type="EMBL" id="KAG2374555.1"/>
    </source>
</evidence>